<protein>
    <submittedName>
        <fullName evidence="2">Uncharacterized protein</fullName>
    </submittedName>
</protein>
<dbReference type="STRING" id="1802312.A3C06_03985"/>
<sequence>MKKRYWLRVGFGLATVFLAYSLFLDWLNHIGAPISSELNRVIYEIGYPFIFIRFLSVGFRDSFGALLLGDVIAFVFFFFIGVLIGWFYGKIKGRKKLQAQASAS</sequence>
<accession>A0A1G2MTM9</accession>
<evidence type="ECO:0000313" key="2">
    <source>
        <dbReference type="EMBL" id="OHA27225.1"/>
    </source>
</evidence>
<reference evidence="2 3" key="1">
    <citation type="journal article" date="2016" name="Nat. Commun.">
        <title>Thousands of microbial genomes shed light on interconnected biogeochemical processes in an aquifer system.</title>
        <authorList>
            <person name="Anantharaman K."/>
            <person name="Brown C.T."/>
            <person name="Hug L.A."/>
            <person name="Sharon I."/>
            <person name="Castelle C.J."/>
            <person name="Probst A.J."/>
            <person name="Thomas B.C."/>
            <person name="Singh A."/>
            <person name="Wilkins M.J."/>
            <person name="Karaoz U."/>
            <person name="Brodie E.L."/>
            <person name="Williams K.H."/>
            <person name="Hubbard S.S."/>
            <person name="Banfield J.F."/>
        </authorList>
    </citation>
    <scope>NUCLEOTIDE SEQUENCE [LARGE SCALE GENOMIC DNA]</scope>
</reference>
<keyword evidence="1" id="KW-0812">Transmembrane</keyword>
<organism evidence="2 3">
    <name type="scientific">Candidatus Taylorbacteria bacterium RIFCSPHIGHO2_02_FULL_46_13</name>
    <dbReference type="NCBI Taxonomy" id="1802312"/>
    <lineage>
        <taxon>Bacteria</taxon>
        <taxon>Candidatus Tayloriibacteriota</taxon>
    </lineage>
</organism>
<dbReference type="AlphaFoldDB" id="A0A1G2MTM9"/>
<comment type="caution">
    <text evidence="2">The sequence shown here is derived from an EMBL/GenBank/DDBJ whole genome shotgun (WGS) entry which is preliminary data.</text>
</comment>
<feature type="transmembrane region" description="Helical" evidence="1">
    <location>
        <begin position="6"/>
        <end position="29"/>
    </location>
</feature>
<evidence type="ECO:0000256" key="1">
    <source>
        <dbReference type="SAM" id="Phobius"/>
    </source>
</evidence>
<evidence type="ECO:0000313" key="3">
    <source>
        <dbReference type="Proteomes" id="UP000177565"/>
    </source>
</evidence>
<gene>
    <name evidence="2" type="ORF">A3C06_03985</name>
</gene>
<name>A0A1G2MTM9_9BACT</name>
<dbReference type="Proteomes" id="UP000177565">
    <property type="component" value="Unassembled WGS sequence"/>
</dbReference>
<feature type="transmembrane region" description="Helical" evidence="1">
    <location>
        <begin position="65"/>
        <end position="88"/>
    </location>
</feature>
<keyword evidence="1" id="KW-1133">Transmembrane helix</keyword>
<proteinExistence type="predicted"/>
<keyword evidence="1" id="KW-0472">Membrane</keyword>
<dbReference type="EMBL" id="MHRQ01000010">
    <property type="protein sequence ID" value="OHA27225.1"/>
    <property type="molecule type" value="Genomic_DNA"/>
</dbReference>